<sequence>MISSREEGARPGAEELNDTRKLKLRKPYYDIASAFYLSPILLVDSSPLPITHMLLNNNRDDTRSNA</sequence>
<dbReference type="EMBL" id="KN832993">
    <property type="protein sequence ID" value="KIM82699.1"/>
    <property type="molecule type" value="Genomic_DNA"/>
</dbReference>
<evidence type="ECO:0000313" key="1">
    <source>
        <dbReference type="EMBL" id="KIM82699.1"/>
    </source>
</evidence>
<protein>
    <submittedName>
        <fullName evidence="1">Uncharacterized protein</fullName>
    </submittedName>
</protein>
<gene>
    <name evidence="1" type="ORF">PILCRDRAFT_820001</name>
</gene>
<reference evidence="2" key="2">
    <citation type="submission" date="2015-01" db="EMBL/GenBank/DDBJ databases">
        <title>Evolutionary Origins and Diversification of the Mycorrhizal Mutualists.</title>
        <authorList>
            <consortium name="DOE Joint Genome Institute"/>
            <consortium name="Mycorrhizal Genomics Consortium"/>
            <person name="Kohler A."/>
            <person name="Kuo A."/>
            <person name="Nagy L.G."/>
            <person name="Floudas D."/>
            <person name="Copeland A."/>
            <person name="Barry K.W."/>
            <person name="Cichocki N."/>
            <person name="Veneault-Fourrey C."/>
            <person name="LaButti K."/>
            <person name="Lindquist E.A."/>
            <person name="Lipzen A."/>
            <person name="Lundell T."/>
            <person name="Morin E."/>
            <person name="Murat C."/>
            <person name="Riley R."/>
            <person name="Ohm R."/>
            <person name="Sun H."/>
            <person name="Tunlid A."/>
            <person name="Henrissat B."/>
            <person name="Grigoriev I.V."/>
            <person name="Hibbett D.S."/>
            <person name="Martin F."/>
        </authorList>
    </citation>
    <scope>NUCLEOTIDE SEQUENCE [LARGE SCALE GENOMIC DNA]</scope>
    <source>
        <strain evidence="2">F 1598</strain>
    </source>
</reference>
<reference evidence="1 2" key="1">
    <citation type="submission" date="2014-04" db="EMBL/GenBank/DDBJ databases">
        <authorList>
            <consortium name="DOE Joint Genome Institute"/>
            <person name="Kuo A."/>
            <person name="Tarkka M."/>
            <person name="Buscot F."/>
            <person name="Kohler A."/>
            <person name="Nagy L.G."/>
            <person name="Floudas D."/>
            <person name="Copeland A."/>
            <person name="Barry K.W."/>
            <person name="Cichocki N."/>
            <person name="Veneault-Fourrey C."/>
            <person name="LaButti K."/>
            <person name="Lindquist E.A."/>
            <person name="Lipzen A."/>
            <person name="Lundell T."/>
            <person name="Morin E."/>
            <person name="Murat C."/>
            <person name="Sun H."/>
            <person name="Tunlid A."/>
            <person name="Henrissat B."/>
            <person name="Grigoriev I.V."/>
            <person name="Hibbett D.S."/>
            <person name="Martin F."/>
            <person name="Nordberg H.P."/>
            <person name="Cantor M.N."/>
            <person name="Hua S.X."/>
        </authorList>
    </citation>
    <scope>NUCLEOTIDE SEQUENCE [LARGE SCALE GENOMIC DNA]</scope>
    <source>
        <strain evidence="1 2">F 1598</strain>
    </source>
</reference>
<dbReference type="AlphaFoldDB" id="A0A0C3FSQ9"/>
<dbReference type="Proteomes" id="UP000054166">
    <property type="component" value="Unassembled WGS sequence"/>
</dbReference>
<proteinExistence type="predicted"/>
<name>A0A0C3FSQ9_PILCF</name>
<dbReference type="InParanoid" id="A0A0C3FSQ9"/>
<evidence type="ECO:0000313" key="2">
    <source>
        <dbReference type="Proteomes" id="UP000054166"/>
    </source>
</evidence>
<organism evidence="1 2">
    <name type="scientific">Piloderma croceum (strain F 1598)</name>
    <dbReference type="NCBI Taxonomy" id="765440"/>
    <lineage>
        <taxon>Eukaryota</taxon>
        <taxon>Fungi</taxon>
        <taxon>Dikarya</taxon>
        <taxon>Basidiomycota</taxon>
        <taxon>Agaricomycotina</taxon>
        <taxon>Agaricomycetes</taxon>
        <taxon>Agaricomycetidae</taxon>
        <taxon>Atheliales</taxon>
        <taxon>Atheliaceae</taxon>
        <taxon>Piloderma</taxon>
    </lineage>
</organism>
<accession>A0A0C3FSQ9</accession>
<dbReference type="HOGENOM" id="CLU_2832052_0_0_1"/>
<keyword evidence="2" id="KW-1185">Reference proteome</keyword>